<keyword evidence="1" id="KW-0812">Transmembrane</keyword>
<feature type="transmembrane region" description="Helical" evidence="1">
    <location>
        <begin position="95"/>
        <end position="113"/>
    </location>
</feature>
<reference evidence="2" key="1">
    <citation type="submission" date="2019-10" db="EMBL/GenBank/DDBJ databases">
        <authorList>
            <person name="Zhang R."/>
            <person name="Pan Y."/>
            <person name="Wang J."/>
            <person name="Ma R."/>
            <person name="Yu S."/>
        </authorList>
    </citation>
    <scope>NUCLEOTIDE SEQUENCE</scope>
    <source>
        <strain evidence="2">LA-IB0</strain>
        <tissue evidence="2">Leaf</tissue>
    </source>
</reference>
<dbReference type="Proteomes" id="UP000826271">
    <property type="component" value="Unassembled WGS sequence"/>
</dbReference>
<gene>
    <name evidence="2" type="ORF">BUALT_Bualt08G0049100</name>
</gene>
<organism evidence="2 3">
    <name type="scientific">Buddleja alternifolia</name>
    <dbReference type="NCBI Taxonomy" id="168488"/>
    <lineage>
        <taxon>Eukaryota</taxon>
        <taxon>Viridiplantae</taxon>
        <taxon>Streptophyta</taxon>
        <taxon>Embryophyta</taxon>
        <taxon>Tracheophyta</taxon>
        <taxon>Spermatophyta</taxon>
        <taxon>Magnoliopsida</taxon>
        <taxon>eudicotyledons</taxon>
        <taxon>Gunneridae</taxon>
        <taxon>Pentapetalae</taxon>
        <taxon>asterids</taxon>
        <taxon>lamiids</taxon>
        <taxon>Lamiales</taxon>
        <taxon>Scrophulariaceae</taxon>
        <taxon>Buddlejeae</taxon>
        <taxon>Buddleja</taxon>
    </lineage>
</organism>
<evidence type="ECO:0000313" key="3">
    <source>
        <dbReference type="Proteomes" id="UP000826271"/>
    </source>
</evidence>
<protein>
    <submittedName>
        <fullName evidence="2">Uncharacterized protein</fullName>
    </submittedName>
</protein>
<evidence type="ECO:0000313" key="2">
    <source>
        <dbReference type="EMBL" id="KAG8377592.1"/>
    </source>
</evidence>
<keyword evidence="1" id="KW-1133">Transmembrane helix</keyword>
<comment type="caution">
    <text evidence="2">The sequence shown here is derived from an EMBL/GenBank/DDBJ whole genome shotgun (WGS) entry which is preliminary data.</text>
</comment>
<accession>A0AAV6XAD7</accession>
<evidence type="ECO:0000256" key="1">
    <source>
        <dbReference type="SAM" id="Phobius"/>
    </source>
</evidence>
<proteinExistence type="predicted"/>
<keyword evidence="1" id="KW-0472">Membrane</keyword>
<sequence length="114" mass="12872">MNALLGAYHIWKPMESGVKVGDATALKNDQKALTLIHQTCSKETEDVDEIVEEEETAIHHQVKRRRAKILMKEEAVYEVEEEIGSKIREDMTDQALNAIIVITLVILLGNVKMT</sequence>
<name>A0AAV6XAD7_9LAMI</name>
<dbReference type="EMBL" id="WHWC01000008">
    <property type="protein sequence ID" value="KAG8377592.1"/>
    <property type="molecule type" value="Genomic_DNA"/>
</dbReference>
<dbReference type="AlphaFoldDB" id="A0AAV6XAD7"/>
<keyword evidence="3" id="KW-1185">Reference proteome</keyword>